<dbReference type="STRING" id="521011.Mpal_1392"/>
<dbReference type="SMART" id="SM00729">
    <property type="entry name" value="Elp3"/>
    <property type="match status" value="1"/>
</dbReference>
<organism evidence="6 7">
    <name type="scientific">Methanosphaerula palustris (strain ATCC BAA-1556 / DSM 19958 / E1-9c)</name>
    <dbReference type="NCBI Taxonomy" id="521011"/>
    <lineage>
        <taxon>Archaea</taxon>
        <taxon>Methanobacteriati</taxon>
        <taxon>Methanobacteriota</taxon>
        <taxon>Stenosarchaea group</taxon>
        <taxon>Methanomicrobia</taxon>
        <taxon>Methanomicrobiales</taxon>
        <taxon>Methanoregulaceae</taxon>
        <taxon>Methanosphaerula</taxon>
    </lineage>
</organism>
<keyword evidence="7" id="KW-1185">Reference proteome</keyword>
<dbReference type="CDD" id="cd01335">
    <property type="entry name" value="Radical_SAM"/>
    <property type="match status" value="1"/>
</dbReference>
<dbReference type="PANTHER" id="PTHR11228">
    <property type="entry name" value="RADICAL SAM DOMAIN PROTEIN"/>
    <property type="match status" value="1"/>
</dbReference>
<dbReference type="PROSITE" id="PS51918">
    <property type="entry name" value="RADICAL_SAM"/>
    <property type="match status" value="1"/>
</dbReference>
<sequence length="377" mass="43011">MNKLASLSFFRNHLSNRIVTSAKRPTYAYISITSLCNSRCRYCDSWKNNGESEPDTDEWKKIIDELVNLGIVTLTFSGGEPFIRKDLFELASYAKSRGLITMVVTNLSLFKEVHIQKIAESFDFFGISIDSTRPEIYKEIRGVDWLERIKENVQVLMIGLAGLKADVQVCGMVTLNNKNASEMHEILHMIFDDLGMDTISFNVLDPNGGATARELSPTPEQTAYIKTVIFDHKSSYPISNSTRFLSQLGKFDYRCNPWKSVQINEQGFLQSPCLFISGRSDIFPDGKKTDLRKNKLSDVWREEQKIYSHYADCKLCNLGCVVESAWSTYDLKFVIQDSFFGTILPTMKRISKRNNRREKSKILYVAASPKMEQGAKK</sequence>
<dbReference type="EMBL" id="CP001338">
    <property type="protein sequence ID" value="ACL16722.1"/>
    <property type="molecule type" value="Genomic_DNA"/>
</dbReference>
<dbReference type="OrthoDB" id="30736at2157"/>
<dbReference type="GO" id="GO:0051536">
    <property type="term" value="F:iron-sulfur cluster binding"/>
    <property type="evidence" value="ECO:0007669"/>
    <property type="project" value="UniProtKB-KW"/>
</dbReference>
<dbReference type="AlphaFoldDB" id="B8GHY2"/>
<dbReference type="Proteomes" id="UP000002457">
    <property type="component" value="Chromosome"/>
</dbReference>
<dbReference type="InterPro" id="IPR022563">
    <property type="entry name" value="DUF3463"/>
</dbReference>
<evidence type="ECO:0000313" key="6">
    <source>
        <dbReference type="EMBL" id="ACL16722.1"/>
    </source>
</evidence>
<accession>B8GHY2</accession>
<dbReference type="GO" id="GO:0003824">
    <property type="term" value="F:catalytic activity"/>
    <property type="evidence" value="ECO:0007669"/>
    <property type="project" value="InterPro"/>
</dbReference>
<dbReference type="InterPro" id="IPR013785">
    <property type="entry name" value="Aldolase_TIM"/>
</dbReference>
<dbReference type="Gene3D" id="3.20.20.70">
    <property type="entry name" value="Aldolase class I"/>
    <property type="match status" value="1"/>
</dbReference>
<dbReference type="HOGENOM" id="CLU_009273_4_5_2"/>
<evidence type="ECO:0000256" key="4">
    <source>
        <dbReference type="ARBA" id="ARBA00023014"/>
    </source>
</evidence>
<dbReference type="PANTHER" id="PTHR11228:SF7">
    <property type="entry name" value="PQQA PEPTIDE CYCLASE"/>
    <property type="match status" value="1"/>
</dbReference>
<dbReference type="InterPro" id="IPR007197">
    <property type="entry name" value="rSAM"/>
</dbReference>
<dbReference type="InterPro" id="IPR006638">
    <property type="entry name" value="Elp3/MiaA/NifB-like_rSAM"/>
</dbReference>
<evidence type="ECO:0000259" key="5">
    <source>
        <dbReference type="PROSITE" id="PS51918"/>
    </source>
</evidence>
<reference evidence="6 7" key="1">
    <citation type="journal article" date="2015" name="Genome Announc.">
        <title>Complete Genome Sequence of Methanosphaerula palustris E1-9CT, a Hydrogenotrophic Methanogen Isolated from a Minerotrophic Fen Peatland.</title>
        <authorList>
            <person name="Cadillo-Quiroz H."/>
            <person name="Browne P."/>
            <person name="Kyrpides N."/>
            <person name="Woyke T."/>
            <person name="Goodwin L."/>
            <person name="Detter C."/>
            <person name="Yavitt J.B."/>
            <person name="Zinder S.H."/>
        </authorList>
    </citation>
    <scope>NUCLEOTIDE SEQUENCE [LARGE SCALE GENOMIC DNA]</scope>
    <source>
        <strain evidence="7">ATCC BAA-1556 / DSM 19958 / E1-9c</strain>
    </source>
</reference>
<dbReference type="KEGG" id="mpl:Mpal_1392"/>
<dbReference type="Pfam" id="PF04055">
    <property type="entry name" value="Radical_SAM"/>
    <property type="match status" value="1"/>
</dbReference>
<gene>
    <name evidence="6" type="ordered locus">Mpal_1392</name>
</gene>
<keyword evidence="4" id="KW-0411">Iron-sulfur</keyword>
<evidence type="ECO:0000256" key="2">
    <source>
        <dbReference type="ARBA" id="ARBA00022723"/>
    </source>
</evidence>
<evidence type="ECO:0000256" key="1">
    <source>
        <dbReference type="ARBA" id="ARBA00022691"/>
    </source>
</evidence>
<dbReference type="Pfam" id="PF11946">
    <property type="entry name" value="DUF3463"/>
    <property type="match status" value="1"/>
</dbReference>
<evidence type="ECO:0000313" key="7">
    <source>
        <dbReference type="Proteomes" id="UP000002457"/>
    </source>
</evidence>
<keyword evidence="1" id="KW-0949">S-adenosyl-L-methionine</keyword>
<dbReference type="SFLD" id="SFLDS00029">
    <property type="entry name" value="Radical_SAM"/>
    <property type="match status" value="1"/>
</dbReference>
<dbReference type="eggNOG" id="arCOG00938">
    <property type="taxonomic scope" value="Archaea"/>
</dbReference>
<proteinExistence type="predicted"/>
<dbReference type="RefSeq" id="WP_012618041.1">
    <property type="nucleotide sequence ID" value="NC_011832.1"/>
</dbReference>
<keyword evidence="3" id="KW-0408">Iron</keyword>
<dbReference type="GeneID" id="7269997"/>
<dbReference type="InterPro" id="IPR050377">
    <property type="entry name" value="Radical_SAM_PqqE_MftC-like"/>
</dbReference>
<name>B8GHY2_METPE</name>
<dbReference type="GO" id="GO:0046872">
    <property type="term" value="F:metal ion binding"/>
    <property type="evidence" value="ECO:0007669"/>
    <property type="project" value="UniProtKB-KW"/>
</dbReference>
<protein>
    <submittedName>
        <fullName evidence="6">Radical SAM domain protein</fullName>
    </submittedName>
</protein>
<feature type="domain" description="Radical SAM core" evidence="5">
    <location>
        <begin position="22"/>
        <end position="245"/>
    </location>
</feature>
<dbReference type="SFLD" id="SFLDG01067">
    <property type="entry name" value="SPASM/twitch_domain_containing"/>
    <property type="match status" value="1"/>
</dbReference>
<keyword evidence="2" id="KW-0479">Metal-binding</keyword>
<dbReference type="InterPro" id="IPR058240">
    <property type="entry name" value="rSAM_sf"/>
</dbReference>
<evidence type="ECO:0000256" key="3">
    <source>
        <dbReference type="ARBA" id="ARBA00023004"/>
    </source>
</evidence>
<dbReference type="SUPFAM" id="SSF102114">
    <property type="entry name" value="Radical SAM enzymes"/>
    <property type="match status" value="1"/>
</dbReference>